<gene>
    <name evidence="3" type="ORF">H7C19_25460</name>
</gene>
<evidence type="ECO:0000313" key="3">
    <source>
        <dbReference type="EMBL" id="MBB6674032.1"/>
    </source>
</evidence>
<dbReference type="SUPFAM" id="SSF53850">
    <property type="entry name" value="Periplasmic binding protein-like II"/>
    <property type="match status" value="1"/>
</dbReference>
<keyword evidence="2" id="KW-0732">Signal</keyword>
<comment type="caution">
    <text evidence="3">The sequence shown here is derived from an EMBL/GenBank/DDBJ whole genome shotgun (WGS) entry which is preliminary data.</text>
</comment>
<evidence type="ECO:0000256" key="2">
    <source>
        <dbReference type="SAM" id="SignalP"/>
    </source>
</evidence>
<keyword evidence="4" id="KW-1185">Reference proteome</keyword>
<dbReference type="PANTHER" id="PTHR43649:SF12">
    <property type="entry name" value="DIACETYLCHITOBIOSE BINDING PROTEIN DASA"/>
    <property type="match status" value="1"/>
</dbReference>
<organism evidence="3 4">
    <name type="scientific">Cohnella nanjingensis</name>
    <dbReference type="NCBI Taxonomy" id="1387779"/>
    <lineage>
        <taxon>Bacteria</taxon>
        <taxon>Bacillati</taxon>
        <taxon>Bacillota</taxon>
        <taxon>Bacilli</taxon>
        <taxon>Bacillales</taxon>
        <taxon>Paenibacillaceae</taxon>
        <taxon>Cohnella</taxon>
    </lineage>
</organism>
<dbReference type="InterPro" id="IPR050490">
    <property type="entry name" value="Bact_solute-bd_prot1"/>
</dbReference>
<dbReference type="Proteomes" id="UP000547209">
    <property type="component" value="Unassembled WGS sequence"/>
</dbReference>
<feature type="region of interest" description="Disordered" evidence="1">
    <location>
        <begin position="30"/>
        <end position="65"/>
    </location>
</feature>
<dbReference type="PANTHER" id="PTHR43649">
    <property type="entry name" value="ARABINOSE-BINDING PROTEIN-RELATED"/>
    <property type="match status" value="1"/>
</dbReference>
<accession>A0A7X0VHC9</accession>
<reference evidence="3 4" key="1">
    <citation type="submission" date="2020-08" db="EMBL/GenBank/DDBJ databases">
        <title>Cohnella phylogeny.</title>
        <authorList>
            <person name="Dunlap C."/>
        </authorList>
    </citation>
    <scope>NUCLEOTIDE SEQUENCE [LARGE SCALE GENOMIC DNA]</scope>
    <source>
        <strain evidence="3 4">DSM 28246</strain>
    </source>
</reference>
<dbReference type="PROSITE" id="PS51257">
    <property type="entry name" value="PROKAR_LIPOPROTEIN"/>
    <property type="match status" value="1"/>
</dbReference>
<feature type="compositionally biased region" description="Low complexity" evidence="1">
    <location>
        <begin position="39"/>
        <end position="55"/>
    </location>
</feature>
<feature type="signal peptide" evidence="2">
    <location>
        <begin position="1"/>
        <end position="22"/>
    </location>
</feature>
<proteinExistence type="predicted"/>
<evidence type="ECO:0000256" key="1">
    <source>
        <dbReference type="SAM" id="MobiDB-lite"/>
    </source>
</evidence>
<feature type="chain" id="PRO_5039673351" evidence="2">
    <location>
        <begin position="23"/>
        <end position="574"/>
    </location>
</feature>
<evidence type="ECO:0000313" key="4">
    <source>
        <dbReference type="Proteomes" id="UP000547209"/>
    </source>
</evidence>
<dbReference type="AlphaFoldDB" id="A0A7X0VHC9"/>
<dbReference type="Gene3D" id="3.40.190.10">
    <property type="entry name" value="Periplasmic binding protein-like II"/>
    <property type="match status" value="2"/>
</dbReference>
<name>A0A7X0VHC9_9BACL</name>
<sequence length="574" mass="63057">MKGIKKRFLTGMVTVLALSSLAACSGKSGNEAVRETNPAASASSVSSNDSGSAEANGETAPFKNGKYDPPIPINIAVDVGDDIQYFNGETAEKNILFDQTKANLGLDIHVLWTAPGKNDGFKTKLLLSLASGEKLPDVVFTGGDSELMNQLIDSGKFMALNDSIDKYASEDIKRVYNENPDLFLPVTRDGKAMALPIPIFGPNSPPLMYIRQDWLDKLSLKAPTNMDELEQVMDAFVNKDPDGNNKKDTYGAAVQLKNPGGDIFADATALFGAYGAIPGIWRKSEDGQSLSYDSVQPGMKTALGKFHDWLSKGYISKDAAQQDGGTATQLFTSGKAGIVFGPNWFPYFPLPDLEKNVPGAKYKVYPIPAGPDGKAERRAMSIFGGALLINKDYAHPDAVFKYAQAMYDMARDGQVWGLTRDFLMNNGYQAQGSYFQVSKYGFLPNYFVDPWYQIDGYLDYMKEGKPGRSPSEQEGFDTCQKNPLCINGQIESMSTWRAQKDADVISAFAGPTTETQKTQGDYLYKMEYETMIKIIYGTTPIDGFDAFVEKWKSSGGDKITQEVNDWYTKNVLKK</sequence>
<protein>
    <submittedName>
        <fullName evidence="3">ABC transporter substrate-binding protein</fullName>
    </submittedName>
</protein>
<dbReference type="EMBL" id="JACJVP010000043">
    <property type="protein sequence ID" value="MBB6674032.1"/>
    <property type="molecule type" value="Genomic_DNA"/>
</dbReference>